<keyword evidence="2" id="KW-0963">Cytoplasm</keyword>
<dbReference type="InterPro" id="IPR011171">
    <property type="entry name" value="GMF"/>
</dbReference>
<dbReference type="Proteomes" id="UP000398389">
    <property type="component" value="Unassembled WGS sequence"/>
</dbReference>
<dbReference type="SMART" id="SM00102">
    <property type="entry name" value="ADF"/>
    <property type="match status" value="1"/>
</dbReference>
<evidence type="ECO:0000313" key="5">
    <source>
        <dbReference type="Proteomes" id="UP000398389"/>
    </source>
</evidence>
<dbReference type="EMBL" id="CABVLU010000004">
    <property type="protein sequence ID" value="VVT56354.1"/>
    <property type="molecule type" value="Genomic_DNA"/>
</dbReference>
<dbReference type="PIRSF" id="PIRSF001788">
    <property type="entry name" value="GMF-beta"/>
    <property type="match status" value="1"/>
</dbReference>
<dbReference type="PANTHER" id="PTHR11249">
    <property type="entry name" value="GLIAL FACTOR NATURATION FACTOR"/>
    <property type="match status" value="1"/>
</dbReference>
<comment type="similarity">
    <text evidence="1 2">Belongs to the actin-binding proteins ADF family. GMF subfamily.</text>
</comment>
<dbReference type="PROSITE" id="PS51263">
    <property type="entry name" value="ADF_H"/>
    <property type="match status" value="1"/>
</dbReference>
<keyword evidence="2" id="KW-0539">Nucleus</keyword>
<protein>
    <recommendedName>
        <fullName evidence="3">ADF-H domain-containing protein</fullName>
    </recommendedName>
</protein>
<dbReference type="GO" id="GO:0034316">
    <property type="term" value="P:negative regulation of Arp2/3 complex-mediated actin nucleation"/>
    <property type="evidence" value="ECO:0007669"/>
    <property type="project" value="TreeGrafter"/>
</dbReference>
<dbReference type="Pfam" id="PF00241">
    <property type="entry name" value="Cofilin_ADF"/>
    <property type="match status" value="1"/>
</dbReference>
<comment type="subcellular location">
    <subcellularLocation>
        <location evidence="2">Cytoplasm</location>
    </subcellularLocation>
    <subcellularLocation>
        <location evidence="2">Nucleus</location>
    </subcellularLocation>
</comment>
<evidence type="ECO:0000256" key="1">
    <source>
        <dbReference type="ARBA" id="ARBA00010055"/>
    </source>
</evidence>
<dbReference type="InterPro" id="IPR002108">
    <property type="entry name" value="ADF-H"/>
</dbReference>
<dbReference type="InterPro" id="IPR029006">
    <property type="entry name" value="ADF-H/Gelsolin-like_dom_sf"/>
</dbReference>
<gene>
    <name evidence="4" type="ORF">SAPINGB_P004998</name>
</gene>
<dbReference type="SUPFAM" id="SSF55753">
    <property type="entry name" value="Actin depolymerizing proteins"/>
    <property type="match status" value="1"/>
</dbReference>
<dbReference type="GO" id="GO:0030479">
    <property type="term" value="C:actin cortical patch"/>
    <property type="evidence" value="ECO:0007669"/>
    <property type="project" value="TreeGrafter"/>
</dbReference>
<dbReference type="GO" id="GO:0003779">
    <property type="term" value="F:actin binding"/>
    <property type="evidence" value="ECO:0007669"/>
    <property type="project" value="InterPro"/>
</dbReference>
<dbReference type="Gene3D" id="3.40.20.10">
    <property type="entry name" value="Severin"/>
    <property type="match status" value="1"/>
</dbReference>
<dbReference type="GO" id="GO:0005634">
    <property type="term" value="C:nucleus"/>
    <property type="evidence" value="ECO:0007669"/>
    <property type="project" value="UniProtKB-SubCell"/>
</dbReference>
<sequence>MSLYTFADTTRQTINKFRFASARAKNPQALILKIAKTDQVISIDPFDDDTLIISSIDDLRETLPENAPRLVLLSYPHVLPDGRLTAPYVMLYFRPPTASQTLLMSYAGAVELIRNESNVSRVIEFEDEDDLDDIEALLF</sequence>
<accession>A0A5E8BY05</accession>
<dbReference type="GeneID" id="43583813"/>
<dbReference type="PANTHER" id="PTHR11249:SF2">
    <property type="entry name" value="GLIA MATURATION FACTOR"/>
    <property type="match status" value="1"/>
</dbReference>
<proteinExistence type="inferred from homology"/>
<keyword evidence="5" id="KW-1185">Reference proteome</keyword>
<dbReference type="GO" id="GO:0071846">
    <property type="term" value="P:actin filament debranching"/>
    <property type="evidence" value="ECO:0007669"/>
    <property type="project" value="InterPro"/>
</dbReference>
<evidence type="ECO:0000313" key="4">
    <source>
        <dbReference type="EMBL" id="VVT56354.1"/>
    </source>
</evidence>
<reference evidence="4 5" key="1">
    <citation type="submission" date="2019-09" db="EMBL/GenBank/DDBJ databases">
        <authorList>
            <person name="Brejova B."/>
        </authorList>
    </citation>
    <scope>NUCLEOTIDE SEQUENCE [LARGE SCALE GENOMIC DNA]</scope>
</reference>
<name>A0A5E8BY05_9ASCO</name>
<dbReference type="RefSeq" id="XP_031855604.1">
    <property type="nucleotide sequence ID" value="XM_031999713.1"/>
</dbReference>
<organism evidence="4 5">
    <name type="scientific">Magnusiomyces paraingens</name>
    <dbReference type="NCBI Taxonomy" id="2606893"/>
    <lineage>
        <taxon>Eukaryota</taxon>
        <taxon>Fungi</taxon>
        <taxon>Dikarya</taxon>
        <taxon>Ascomycota</taxon>
        <taxon>Saccharomycotina</taxon>
        <taxon>Dipodascomycetes</taxon>
        <taxon>Dipodascales</taxon>
        <taxon>Dipodascaceae</taxon>
        <taxon>Magnusiomyces</taxon>
    </lineage>
</organism>
<dbReference type="AlphaFoldDB" id="A0A5E8BY05"/>
<dbReference type="OrthoDB" id="3919494at2759"/>
<evidence type="ECO:0000259" key="3">
    <source>
        <dbReference type="PROSITE" id="PS51263"/>
    </source>
</evidence>
<feature type="domain" description="ADF-H" evidence="3">
    <location>
        <begin position="2"/>
        <end position="139"/>
    </location>
</feature>
<dbReference type="GO" id="GO:0071933">
    <property type="term" value="F:Arp2/3 complex binding"/>
    <property type="evidence" value="ECO:0007669"/>
    <property type="project" value="InterPro"/>
</dbReference>
<evidence type="ECO:0000256" key="2">
    <source>
        <dbReference type="PIRNR" id="PIRNR001788"/>
    </source>
</evidence>